<dbReference type="GeneID" id="24923182"/>
<dbReference type="Proteomes" id="UP000008312">
    <property type="component" value="Unassembled WGS sequence"/>
</dbReference>
<feature type="transmembrane region" description="Helical" evidence="7">
    <location>
        <begin position="37"/>
        <end position="70"/>
    </location>
</feature>
<evidence type="ECO:0000256" key="3">
    <source>
        <dbReference type="ARBA" id="ARBA00022692"/>
    </source>
</evidence>
<comment type="function">
    <text evidence="7">May be involved in the degradation of misfolded endoplasmic reticulum (ER) luminal proteins.</text>
</comment>
<dbReference type="GO" id="GO:0006950">
    <property type="term" value="P:response to stress"/>
    <property type="evidence" value="ECO:0007669"/>
    <property type="project" value="UniProtKB-ARBA"/>
</dbReference>
<evidence type="ECO:0000256" key="1">
    <source>
        <dbReference type="ARBA" id="ARBA00004477"/>
    </source>
</evidence>
<proteinExistence type="inferred from homology"/>
<keyword evidence="5 7" id="KW-1133">Transmembrane helix</keyword>
<sequence length="148" mass="17380">MGPLNFNFIVKLVMSSIYSMRLERTCFYKKSADYAWMLLLGIIWIVTISCIYPSSGFLGMALHTMIIYVWCRKNPHINIQFLFIRMSASYFPVALLLFHYFTYGTIMDSDIVGMIAGHIYYYLADILPKIAKIRQWKRTRFIHAALPR</sequence>
<feature type="transmembrane region" description="Helical" evidence="7">
    <location>
        <begin position="82"/>
        <end position="101"/>
    </location>
</feature>
<evidence type="ECO:0000256" key="2">
    <source>
        <dbReference type="ARBA" id="ARBA00008917"/>
    </source>
</evidence>
<dbReference type="OMA" id="IWIVTIS"/>
<evidence type="ECO:0000256" key="6">
    <source>
        <dbReference type="ARBA" id="ARBA00023136"/>
    </source>
</evidence>
<dbReference type="RefSeq" id="XP_012896036.1">
    <property type="nucleotide sequence ID" value="XM_013040582.1"/>
</dbReference>
<name>D8M1P9_BLAHO</name>
<accession>D8M1P9</accession>
<evidence type="ECO:0000256" key="7">
    <source>
        <dbReference type="RuleBase" id="RU363059"/>
    </source>
</evidence>
<dbReference type="PANTHER" id="PTHR11009">
    <property type="entry name" value="DER1-LIKE PROTEIN, DERLIN"/>
    <property type="match status" value="1"/>
</dbReference>
<comment type="caution">
    <text evidence="7">Lacks conserved residue(s) required for the propagation of feature annotation.</text>
</comment>
<dbReference type="EMBL" id="FN668646">
    <property type="protein sequence ID" value="CBK21988.2"/>
    <property type="molecule type" value="Genomic_DNA"/>
</dbReference>
<dbReference type="AlphaFoldDB" id="D8M1P9"/>
<keyword evidence="4 7" id="KW-0256">Endoplasmic reticulum</keyword>
<evidence type="ECO:0000256" key="4">
    <source>
        <dbReference type="ARBA" id="ARBA00022824"/>
    </source>
</evidence>
<protein>
    <recommendedName>
        <fullName evidence="7">Derlin</fullName>
    </recommendedName>
</protein>
<gene>
    <name evidence="8" type="ORF">GSBLH_T00007058001</name>
</gene>
<organism evidence="8">
    <name type="scientific">Blastocystis hominis</name>
    <dbReference type="NCBI Taxonomy" id="12968"/>
    <lineage>
        <taxon>Eukaryota</taxon>
        <taxon>Sar</taxon>
        <taxon>Stramenopiles</taxon>
        <taxon>Bigyra</taxon>
        <taxon>Opalozoa</taxon>
        <taxon>Opalinata</taxon>
        <taxon>Blastocystidae</taxon>
        <taxon>Blastocystis</taxon>
    </lineage>
</organism>
<keyword evidence="9" id="KW-1185">Reference proteome</keyword>
<evidence type="ECO:0000313" key="9">
    <source>
        <dbReference type="Proteomes" id="UP000008312"/>
    </source>
</evidence>
<dbReference type="OrthoDB" id="1716531at2759"/>
<evidence type="ECO:0000256" key="5">
    <source>
        <dbReference type="ARBA" id="ARBA00022989"/>
    </source>
</evidence>
<feature type="transmembrane region" description="Helical" evidence="7">
    <location>
        <begin position="113"/>
        <end position="131"/>
    </location>
</feature>
<evidence type="ECO:0000313" key="8">
    <source>
        <dbReference type="EMBL" id="CBK21988.2"/>
    </source>
</evidence>
<keyword evidence="3 7" id="KW-0812">Transmembrane</keyword>
<dbReference type="GO" id="GO:0005789">
    <property type="term" value="C:endoplasmic reticulum membrane"/>
    <property type="evidence" value="ECO:0007669"/>
    <property type="project" value="UniProtKB-SubCell"/>
</dbReference>
<dbReference type="InParanoid" id="D8M1P9"/>
<keyword evidence="6 7" id="KW-0472">Membrane</keyword>
<comment type="subcellular location">
    <subcellularLocation>
        <location evidence="1 7">Endoplasmic reticulum membrane</location>
        <topology evidence="1 7">Multi-pass membrane protein</topology>
    </subcellularLocation>
</comment>
<dbReference type="Pfam" id="PF04511">
    <property type="entry name" value="DER1"/>
    <property type="match status" value="1"/>
</dbReference>
<dbReference type="InterPro" id="IPR007599">
    <property type="entry name" value="DER1"/>
</dbReference>
<dbReference type="FunCoup" id="D8M1P9">
    <property type="interactions" value="206"/>
</dbReference>
<comment type="similarity">
    <text evidence="2 7">Belongs to the derlin family.</text>
</comment>
<reference evidence="8" key="1">
    <citation type="submission" date="2010-02" db="EMBL/GenBank/DDBJ databases">
        <title>Sequencing and annotation of the Blastocystis hominis genome.</title>
        <authorList>
            <person name="Wincker P."/>
        </authorList>
    </citation>
    <scope>NUCLEOTIDE SEQUENCE</scope>
    <source>
        <strain evidence="8">Singapore isolate B</strain>
    </source>
</reference>